<organism evidence="1">
    <name type="scientific">Anguilla anguilla</name>
    <name type="common">European freshwater eel</name>
    <name type="synonym">Muraena anguilla</name>
    <dbReference type="NCBI Taxonomy" id="7936"/>
    <lineage>
        <taxon>Eukaryota</taxon>
        <taxon>Metazoa</taxon>
        <taxon>Chordata</taxon>
        <taxon>Craniata</taxon>
        <taxon>Vertebrata</taxon>
        <taxon>Euteleostomi</taxon>
        <taxon>Actinopterygii</taxon>
        <taxon>Neopterygii</taxon>
        <taxon>Teleostei</taxon>
        <taxon>Anguilliformes</taxon>
        <taxon>Anguillidae</taxon>
        <taxon>Anguilla</taxon>
    </lineage>
</organism>
<name>A0A0E9SR93_ANGAN</name>
<dbReference type="AlphaFoldDB" id="A0A0E9SR93"/>
<reference evidence="1" key="1">
    <citation type="submission" date="2014-11" db="EMBL/GenBank/DDBJ databases">
        <authorList>
            <person name="Amaro Gonzalez C."/>
        </authorList>
    </citation>
    <scope>NUCLEOTIDE SEQUENCE</scope>
</reference>
<sequence length="22" mass="2280">MYSCPPMLSQYPQASQCGGCAG</sequence>
<proteinExistence type="predicted"/>
<accession>A0A0E9SR93</accession>
<reference evidence="1" key="2">
    <citation type="journal article" date="2015" name="Fish Shellfish Immunol.">
        <title>Early steps in the European eel (Anguilla anguilla)-Vibrio vulnificus interaction in the gills: Role of the RtxA13 toxin.</title>
        <authorList>
            <person name="Callol A."/>
            <person name="Pajuelo D."/>
            <person name="Ebbesson L."/>
            <person name="Teles M."/>
            <person name="MacKenzie S."/>
            <person name="Amaro C."/>
        </authorList>
    </citation>
    <scope>NUCLEOTIDE SEQUENCE</scope>
</reference>
<evidence type="ECO:0000313" key="1">
    <source>
        <dbReference type="EMBL" id="JAH43747.1"/>
    </source>
</evidence>
<dbReference type="EMBL" id="GBXM01064830">
    <property type="protein sequence ID" value="JAH43747.1"/>
    <property type="molecule type" value="Transcribed_RNA"/>
</dbReference>
<protein>
    <submittedName>
        <fullName evidence="1">Uncharacterized protein</fullName>
    </submittedName>
</protein>